<protein>
    <submittedName>
        <fullName evidence="2">Uncharacterized protein LOC106773321</fullName>
    </submittedName>
</protein>
<name>A0A1S3VAX9_VIGRR</name>
<accession>A0A1S3VAX9</accession>
<dbReference type="KEGG" id="vra:106773321"/>
<proteinExistence type="predicted"/>
<gene>
    <name evidence="2" type="primary">LOC106773321</name>
</gene>
<dbReference type="OrthoDB" id="1724860at2759"/>
<sequence length="111" mass="12360">MVPSWKELGARIFVTRFLSYYVNTGCLTLLEEGGTMFNFEGTGGKGIVKSVLRIHSPQFYWKVMAQADLGLADAYINGDFSFVDKDEGLLNFILILIANRDSNASNSPQEE</sequence>
<dbReference type="RefSeq" id="XP_014515508.1">
    <property type="nucleotide sequence ID" value="XM_014660022.2"/>
</dbReference>
<dbReference type="Proteomes" id="UP000087766">
    <property type="component" value="Chromosome 9"/>
</dbReference>
<organism evidence="1 2">
    <name type="scientific">Vigna radiata var. radiata</name>
    <name type="common">Mung bean</name>
    <name type="synonym">Phaseolus aureus</name>
    <dbReference type="NCBI Taxonomy" id="3916"/>
    <lineage>
        <taxon>Eukaryota</taxon>
        <taxon>Viridiplantae</taxon>
        <taxon>Streptophyta</taxon>
        <taxon>Embryophyta</taxon>
        <taxon>Tracheophyta</taxon>
        <taxon>Spermatophyta</taxon>
        <taxon>Magnoliopsida</taxon>
        <taxon>eudicotyledons</taxon>
        <taxon>Gunneridae</taxon>
        <taxon>Pentapetalae</taxon>
        <taxon>rosids</taxon>
        <taxon>fabids</taxon>
        <taxon>Fabales</taxon>
        <taxon>Fabaceae</taxon>
        <taxon>Papilionoideae</taxon>
        <taxon>50 kb inversion clade</taxon>
        <taxon>NPAAA clade</taxon>
        <taxon>indigoferoid/millettioid clade</taxon>
        <taxon>Phaseoleae</taxon>
        <taxon>Vigna</taxon>
    </lineage>
</organism>
<keyword evidence="1" id="KW-1185">Reference proteome</keyword>
<reference evidence="2" key="2">
    <citation type="submission" date="2025-08" db="UniProtKB">
        <authorList>
            <consortium name="RefSeq"/>
        </authorList>
    </citation>
    <scope>IDENTIFICATION</scope>
    <source>
        <tissue evidence="2">Leaf</tissue>
    </source>
</reference>
<dbReference type="GeneID" id="106773321"/>
<dbReference type="AlphaFoldDB" id="A0A1S3VAX9"/>
<evidence type="ECO:0000313" key="1">
    <source>
        <dbReference type="Proteomes" id="UP000087766"/>
    </source>
</evidence>
<reference evidence="1" key="1">
    <citation type="journal article" date="2014" name="Nat. Commun.">
        <title>Genome sequence of mungbean and insights into evolution within Vigna species.</title>
        <authorList>
            <person name="Kang Y.J."/>
            <person name="Kim S.K."/>
            <person name="Kim M.Y."/>
            <person name="Lestari P."/>
            <person name="Kim K.H."/>
            <person name="Ha B.K."/>
            <person name="Jun T.H."/>
            <person name="Hwang W.J."/>
            <person name="Lee T."/>
            <person name="Lee J."/>
            <person name="Shim S."/>
            <person name="Yoon M.Y."/>
            <person name="Jang Y.E."/>
            <person name="Han K.S."/>
            <person name="Taeprayoon P."/>
            <person name="Yoon N."/>
            <person name="Somta P."/>
            <person name="Tanya P."/>
            <person name="Kim K.S."/>
            <person name="Gwag J.G."/>
            <person name="Moon J.K."/>
            <person name="Lee Y.H."/>
            <person name="Park B.S."/>
            <person name="Bombarely A."/>
            <person name="Doyle J.J."/>
            <person name="Jackson S.A."/>
            <person name="Schafleitner R."/>
            <person name="Srinives P."/>
            <person name="Varshney R.K."/>
            <person name="Lee S.H."/>
        </authorList>
    </citation>
    <scope>NUCLEOTIDE SEQUENCE [LARGE SCALE GENOMIC DNA]</scope>
    <source>
        <strain evidence="1">cv. VC1973A</strain>
    </source>
</reference>
<evidence type="ECO:0000313" key="2">
    <source>
        <dbReference type="RefSeq" id="XP_014515508.1"/>
    </source>
</evidence>
<dbReference type="STRING" id="3916.A0A1S3VAX9"/>